<reference evidence="4 6" key="2">
    <citation type="submission" date="2019-03" db="EMBL/GenBank/DDBJ databases">
        <title>Reclassification of Micrococcus aloeverae and Micrococcus yunnanensis as later heterotypic synonyms of Micrococcus luteus.</title>
        <authorList>
            <person name="Huang C.-H."/>
        </authorList>
    </citation>
    <scope>NUCLEOTIDE SEQUENCE [LARGE SCALE GENOMIC DNA]</scope>
    <source>
        <strain evidence="4 6">BCRC 12151</strain>
    </source>
</reference>
<proteinExistence type="predicted"/>
<dbReference type="EMBL" id="SPKT01000003">
    <property type="protein sequence ID" value="TFI00899.1"/>
    <property type="molecule type" value="Genomic_DNA"/>
</dbReference>
<evidence type="ECO:0000256" key="1">
    <source>
        <dbReference type="SAM" id="MobiDB-lite"/>
    </source>
</evidence>
<dbReference type="Pfam" id="PF03713">
    <property type="entry name" value="DUF305"/>
    <property type="match status" value="1"/>
</dbReference>
<gene>
    <name evidence="4" type="ORF">E4A49_02700</name>
    <name evidence="3" type="ORF">FM125_01905</name>
</gene>
<feature type="compositionally biased region" description="Basic and acidic residues" evidence="1">
    <location>
        <begin position="297"/>
        <end position="307"/>
    </location>
</feature>
<dbReference type="InterPro" id="IPR005183">
    <property type="entry name" value="DUF305_CopM-like"/>
</dbReference>
<dbReference type="AlphaFoldDB" id="A0A1R4IET7"/>
<accession>A0A1R4IET7</accession>
<organism evidence="3 5">
    <name type="scientific">Micrococcus lylae</name>
    <dbReference type="NCBI Taxonomy" id="1273"/>
    <lineage>
        <taxon>Bacteria</taxon>
        <taxon>Bacillati</taxon>
        <taxon>Actinomycetota</taxon>
        <taxon>Actinomycetes</taxon>
        <taxon>Micrococcales</taxon>
        <taxon>Micrococcaceae</taxon>
        <taxon>Micrococcus</taxon>
    </lineage>
</organism>
<dbReference type="PANTHER" id="PTHR36933:SF1">
    <property type="entry name" value="SLL0788 PROTEIN"/>
    <property type="match status" value="1"/>
</dbReference>
<feature type="region of interest" description="Disordered" evidence="1">
    <location>
        <begin position="251"/>
        <end position="330"/>
    </location>
</feature>
<feature type="compositionally biased region" description="Low complexity" evidence="1">
    <location>
        <begin position="308"/>
        <end position="321"/>
    </location>
</feature>
<evidence type="ECO:0000313" key="5">
    <source>
        <dbReference type="Proteomes" id="UP000196230"/>
    </source>
</evidence>
<dbReference type="Gene3D" id="1.20.1260.10">
    <property type="match status" value="1"/>
</dbReference>
<keyword evidence="3" id="KW-0449">Lipoprotein</keyword>
<protein>
    <submittedName>
        <fullName evidence="4">DUF305 domain-containing protein</fullName>
    </submittedName>
    <submittedName>
        <fullName evidence="3">Putative lipoprotein</fullName>
    </submittedName>
</protein>
<reference evidence="3 5" key="1">
    <citation type="submission" date="2017-02" db="EMBL/GenBank/DDBJ databases">
        <authorList>
            <person name="Peterson S.W."/>
        </authorList>
    </citation>
    <scope>NUCLEOTIDE SEQUENCE [LARGE SCALE GENOMIC DNA]</scope>
    <source>
        <strain evidence="3 5">2B3F</strain>
    </source>
</reference>
<dbReference type="Proteomes" id="UP000196230">
    <property type="component" value="Unassembled WGS sequence"/>
</dbReference>
<dbReference type="Proteomes" id="UP000297477">
    <property type="component" value="Unassembled WGS sequence"/>
</dbReference>
<evidence type="ECO:0000259" key="2">
    <source>
        <dbReference type="Pfam" id="PF03713"/>
    </source>
</evidence>
<dbReference type="PROSITE" id="PS51257">
    <property type="entry name" value="PROKAR_LIPOPROTEIN"/>
    <property type="match status" value="1"/>
</dbReference>
<evidence type="ECO:0000313" key="4">
    <source>
        <dbReference type="EMBL" id="TFI00899.1"/>
    </source>
</evidence>
<dbReference type="OrthoDB" id="26872at2"/>
<name>A0A1R4IET7_9MICC</name>
<dbReference type="InterPro" id="IPR012347">
    <property type="entry name" value="Ferritin-like"/>
</dbReference>
<keyword evidence="6" id="KW-1185">Reference proteome</keyword>
<dbReference type="PANTHER" id="PTHR36933">
    <property type="entry name" value="SLL0788 PROTEIN"/>
    <property type="match status" value="1"/>
</dbReference>
<feature type="domain" description="DUF305" evidence="2">
    <location>
        <begin position="70"/>
        <end position="244"/>
    </location>
</feature>
<evidence type="ECO:0000313" key="6">
    <source>
        <dbReference type="Proteomes" id="UP000297477"/>
    </source>
</evidence>
<dbReference type="EMBL" id="FUKP01000012">
    <property type="protein sequence ID" value="SJN18317.1"/>
    <property type="molecule type" value="Genomic_DNA"/>
</dbReference>
<dbReference type="RefSeq" id="WP_067190130.1">
    <property type="nucleotide sequence ID" value="NZ_CP126965.1"/>
</dbReference>
<sequence>MQQPSIRPAFRRPLRTFAVGLGSVALAFGLTGCLDSAQSARERAAAATATASEGGLPSPSPTQDAQRRQDIVFASTMLRNQRQAVEYSQLLLDKGDGVDEEARRFARAVTDRRPELIDRLDGLLQDWGVETEEDAEAVAEANPTPTPSGFATGPSEEELMEANQQAAADRRAGLLTSEEKRALESATDEDAGRLYLMQMHRLHFGSVMIANTQVEEGEDEDAKDLAEEISEDQTRVIDDVQQLLGEMGVIIGGSRDHEPNPKSAPASINNDDGPVTFKPDPPSPSPSESDESEDGDDRDRRRADRSADSSPSPSPADSDSPSNDDEDDDD</sequence>
<feature type="region of interest" description="Disordered" evidence="1">
    <location>
        <begin position="45"/>
        <end position="66"/>
    </location>
</feature>
<evidence type="ECO:0000313" key="3">
    <source>
        <dbReference type="EMBL" id="SJN18317.1"/>
    </source>
</evidence>